<dbReference type="Proteomes" id="UP000078541">
    <property type="component" value="Unassembled WGS sequence"/>
</dbReference>
<dbReference type="EMBL" id="KQ981774">
    <property type="protein sequence ID" value="KYN35816.1"/>
    <property type="molecule type" value="Genomic_DNA"/>
</dbReference>
<proteinExistence type="predicted"/>
<evidence type="ECO:0000313" key="1">
    <source>
        <dbReference type="EMBL" id="KYN35816.1"/>
    </source>
</evidence>
<gene>
    <name evidence="1" type="ORF">ALC56_09840</name>
</gene>
<dbReference type="AlphaFoldDB" id="A0A151JUW1"/>
<protein>
    <submittedName>
        <fullName evidence="1">Uncharacterized protein</fullName>
    </submittedName>
</protein>
<evidence type="ECO:0000313" key="2">
    <source>
        <dbReference type="Proteomes" id="UP000078541"/>
    </source>
</evidence>
<accession>A0A151JUW1</accession>
<sequence length="56" mass="6143">MPRSLIWDSMYVLSTLRWGIGDIAPCALSFRRNTAEARRCPAPPLEGYTSSRGSAG</sequence>
<name>A0A151JUW1_9HYME</name>
<reference evidence="1 2" key="1">
    <citation type="submission" date="2016-03" db="EMBL/GenBank/DDBJ databases">
        <title>Trachymyrmex septentrionalis WGS genome.</title>
        <authorList>
            <person name="Nygaard S."/>
            <person name="Hu H."/>
            <person name="Boomsma J."/>
            <person name="Zhang G."/>
        </authorList>
    </citation>
    <scope>NUCLEOTIDE SEQUENCE [LARGE SCALE GENOMIC DNA]</scope>
    <source>
        <strain evidence="1">Tsep2-gDNA-1</strain>
        <tissue evidence="1">Whole body</tissue>
    </source>
</reference>
<organism evidence="1 2">
    <name type="scientific">Trachymyrmex septentrionalis</name>
    <dbReference type="NCBI Taxonomy" id="34720"/>
    <lineage>
        <taxon>Eukaryota</taxon>
        <taxon>Metazoa</taxon>
        <taxon>Ecdysozoa</taxon>
        <taxon>Arthropoda</taxon>
        <taxon>Hexapoda</taxon>
        <taxon>Insecta</taxon>
        <taxon>Pterygota</taxon>
        <taxon>Neoptera</taxon>
        <taxon>Endopterygota</taxon>
        <taxon>Hymenoptera</taxon>
        <taxon>Apocrita</taxon>
        <taxon>Aculeata</taxon>
        <taxon>Formicoidea</taxon>
        <taxon>Formicidae</taxon>
        <taxon>Myrmicinae</taxon>
        <taxon>Trachymyrmex</taxon>
    </lineage>
</organism>
<keyword evidence="2" id="KW-1185">Reference proteome</keyword>